<organism evidence="1">
    <name type="scientific">Tanacetum cinerariifolium</name>
    <name type="common">Dalmatian daisy</name>
    <name type="synonym">Chrysanthemum cinerariifolium</name>
    <dbReference type="NCBI Taxonomy" id="118510"/>
    <lineage>
        <taxon>Eukaryota</taxon>
        <taxon>Viridiplantae</taxon>
        <taxon>Streptophyta</taxon>
        <taxon>Embryophyta</taxon>
        <taxon>Tracheophyta</taxon>
        <taxon>Spermatophyta</taxon>
        <taxon>Magnoliopsida</taxon>
        <taxon>eudicotyledons</taxon>
        <taxon>Gunneridae</taxon>
        <taxon>Pentapetalae</taxon>
        <taxon>asterids</taxon>
        <taxon>campanulids</taxon>
        <taxon>Asterales</taxon>
        <taxon>Asteraceae</taxon>
        <taxon>Asteroideae</taxon>
        <taxon>Anthemideae</taxon>
        <taxon>Anthemidinae</taxon>
        <taxon>Tanacetum</taxon>
    </lineage>
</organism>
<feature type="non-terminal residue" evidence="1">
    <location>
        <position position="1"/>
    </location>
</feature>
<sequence>VAEQLVHLGLALEIELVVGEAEAAAALLRWLLQLLVDAREHAPGVLVVAVRFAQVFEQAVVHALVGGENGVVVGLEIADRNGALLGRVHAQQQVVGRVVVLLDVVRVVGTNNLDVVLLSEP</sequence>
<dbReference type="AlphaFoldDB" id="A0A699WS22"/>
<comment type="caution">
    <text evidence="1">The sequence shown here is derived from an EMBL/GenBank/DDBJ whole genome shotgun (WGS) entry which is preliminary data.</text>
</comment>
<proteinExistence type="predicted"/>
<evidence type="ECO:0000313" key="1">
    <source>
        <dbReference type="EMBL" id="GFD47264.1"/>
    </source>
</evidence>
<name>A0A699WS22_TANCI</name>
<protein>
    <submittedName>
        <fullName evidence="1">Uncharacterized protein</fullName>
    </submittedName>
</protein>
<accession>A0A699WS22</accession>
<dbReference type="EMBL" id="BKCJ011694903">
    <property type="protein sequence ID" value="GFD47264.1"/>
    <property type="molecule type" value="Genomic_DNA"/>
</dbReference>
<reference evidence="1" key="1">
    <citation type="journal article" date="2019" name="Sci. Rep.">
        <title>Draft genome of Tanacetum cinerariifolium, the natural source of mosquito coil.</title>
        <authorList>
            <person name="Yamashiro T."/>
            <person name="Shiraishi A."/>
            <person name="Satake H."/>
            <person name="Nakayama K."/>
        </authorList>
    </citation>
    <scope>NUCLEOTIDE SEQUENCE</scope>
</reference>
<gene>
    <name evidence="1" type="ORF">Tci_919233</name>
</gene>